<evidence type="ECO:0008006" key="3">
    <source>
        <dbReference type="Google" id="ProtNLM"/>
    </source>
</evidence>
<dbReference type="InterPro" id="IPR038695">
    <property type="entry name" value="Saro_0823-like_sf"/>
</dbReference>
<sequence>MTSRLLAPLLVLCLFLFGFDRGIRFTYAAEDSLEPLAIVTASGDHAFSVEVMRTDEGRERGLMGRRYLPADRGMLFDFGTERPVMMWMKNTYLPLDMIFIGRAGKVVALAENTEPFSEAIIPSKAPAFAVLEVNAGTARKIGLKIGDTVQHSLFQR</sequence>
<dbReference type="OrthoDB" id="9808290at2"/>
<name>B2IB99_BEII9</name>
<dbReference type="RefSeq" id="WP_012384540.1">
    <property type="nucleotide sequence ID" value="NC_010581.1"/>
</dbReference>
<evidence type="ECO:0000313" key="1">
    <source>
        <dbReference type="EMBL" id="ACB95183.1"/>
    </source>
</evidence>
<accession>B2IB99</accession>
<evidence type="ECO:0000313" key="2">
    <source>
        <dbReference type="Proteomes" id="UP000001695"/>
    </source>
</evidence>
<dbReference type="Gene3D" id="2.60.120.1140">
    <property type="entry name" value="Protein of unknown function DUF192"/>
    <property type="match status" value="1"/>
</dbReference>
<dbReference type="AlphaFoldDB" id="B2IB99"/>
<protein>
    <recommendedName>
        <fullName evidence="3">DUF192 domain-containing protein</fullName>
    </recommendedName>
</protein>
<dbReference type="PANTHER" id="PTHR37953">
    <property type="entry name" value="UPF0127 PROTEIN MJ1496"/>
    <property type="match status" value="1"/>
</dbReference>
<dbReference type="STRING" id="395963.Bind_1551"/>
<organism evidence="1 2">
    <name type="scientific">Beijerinckia indica subsp. indica (strain ATCC 9039 / DSM 1715 / NCIMB 8712)</name>
    <dbReference type="NCBI Taxonomy" id="395963"/>
    <lineage>
        <taxon>Bacteria</taxon>
        <taxon>Pseudomonadati</taxon>
        <taxon>Pseudomonadota</taxon>
        <taxon>Alphaproteobacteria</taxon>
        <taxon>Hyphomicrobiales</taxon>
        <taxon>Beijerinckiaceae</taxon>
        <taxon>Beijerinckia</taxon>
    </lineage>
</organism>
<dbReference type="Pfam" id="PF02643">
    <property type="entry name" value="DUF192"/>
    <property type="match status" value="1"/>
</dbReference>
<dbReference type="eggNOG" id="COG1430">
    <property type="taxonomic scope" value="Bacteria"/>
</dbReference>
<dbReference type="EMBL" id="CP001016">
    <property type="protein sequence ID" value="ACB95183.1"/>
    <property type="molecule type" value="Genomic_DNA"/>
</dbReference>
<gene>
    <name evidence="1" type="ordered locus">Bind_1551</name>
</gene>
<dbReference type="KEGG" id="bid:Bind_1551"/>
<keyword evidence="2" id="KW-1185">Reference proteome</keyword>
<dbReference type="Proteomes" id="UP000001695">
    <property type="component" value="Chromosome"/>
</dbReference>
<proteinExistence type="predicted"/>
<reference evidence="2" key="1">
    <citation type="submission" date="2008-03" db="EMBL/GenBank/DDBJ databases">
        <title>Complete sequence of chromosome of Beijerinckia indica subsp. indica ATCC 9039.</title>
        <authorList>
            <consortium name="US DOE Joint Genome Institute"/>
            <person name="Copeland A."/>
            <person name="Lucas S."/>
            <person name="Lapidus A."/>
            <person name="Glavina del Rio T."/>
            <person name="Dalin E."/>
            <person name="Tice H."/>
            <person name="Bruce D."/>
            <person name="Goodwin L."/>
            <person name="Pitluck S."/>
            <person name="LaButti K."/>
            <person name="Schmutz J."/>
            <person name="Larimer F."/>
            <person name="Land M."/>
            <person name="Hauser L."/>
            <person name="Kyrpides N."/>
            <person name="Mikhailova N."/>
            <person name="Dunfield P.F."/>
            <person name="Dedysh S.N."/>
            <person name="Liesack W."/>
            <person name="Saw J.H."/>
            <person name="Alam M."/>
            <person name="Chen Y."/>
            <person name="Murrell J.C."/>
            <person name="Richardson P."/>
        </authorList>
    </citation>
    <scope>NUCLEOTIDE SEQUENCE [LARGE SCALE GENOMIC DNA]</scope>
    <source>
        <strain evidence="2">ATCC 9039 / DSM 1715 / NCIMB 8712</strain>
    </source>
</reference>
<dbReference type="InterPro" id="IPR003795">
    <property type="entry name" value="DUF192"/>
</dbReference>
<reference evidence="1 2" key="2">
    <citation type="journal article" date="2010" name="J. Bacteriol.">
        <title>Complete genome sequence of Beijerinckia indica subsp. indica.</title>
        <authorList>
            <person name="Tamas I."/>
            <person name="Dedysh S.N."/>
            <person name="Liesack W."/>
            <person name="Stott M.B."/>
            <person name="Alam M."/>
            <person name="Murrell J.C."/>
            <person name="Dunfield P.F."/>
        </authorList>
    </citation>
    <scope>NUCLEOTIDE SEQUENCE [LARGE SCALE GENOMIC DNA]</scope>
    <source>
        <strain evidence="2">ATCC 9039 / DSM 1715 / NCIMB 8712</strain>
    </source>
</reference>
<dbReference type="HOGENOM" id="CLU_097039_2_1_5"/>
<dbReference type="PANTHER" id="PTHR37953:SF1">
    <property type="entry name" value="UPF0127 PROTEIN MJ1496"/>
    <property type="match status" value="1"/>
</dbReference>